<accession>A0A1W2AY05</accession>
<name>A0A1W2AY05_9SPHI</name>
<dbReference type="STRING" id="151894.SAMN04488524_1746"/>
<reference evidence="5" key="1">
    <citation type="submission" date="2017-04" db="EMBL/GenBank/DDBJ databases">
        <authorList>
            <person name="Varghese N."/>
            <person name="Submissions S."/>
        </authorList>
    </citation>
    <scope>NUCLEOTIDE SEQUENCE [LARGE SCALE GENOMIC DNA]</scope>
    <source>
        <strain evidence="5">DSM 12126</strain>
    </source>
</reference>
<dbReference type="GO" id="GO:0009254">
    <property type="term" value="P:peptidoglycan turnover"/>
    <property type="evidence" value="ECO:0007669"/>
    <property type="project" value="TreeGrafter"/>
</dbReference>
<dbReference type="Gene3D" id="3.40.50.10490">
    <property type="entry name" value="Glucose-6-phosphate isomerase like protein, domain 1"/>
    <property type="match status" value="1"/>
</dbReference>
<dbReference type="GO" id="GO:0046348">
    <property type="term" value="P:amino sugar catabolic process"/>
    <property type="evidence" value="ECO:0007669"/>
    <property type="project" value="InterPro"/>
</dbReference>
<dbReference type="InterPro" id="IPR001347">
    <property type="entry name" value="SIS_dom"/>
</dbReference>
<feature type="domain" description="SIS" evidence="3">
    <location>
        <begin position="51"/>
        <end position="214"/>
    </location>
</feature>
<sequence>MTPITEQSSLYDQLENRSVEELTGYINQEDEKVAAAIKAVLPDINKLITAIVDKLKAGGRMFYVGAGSGGRLSVLDVIELPTTYGLPQGIYNSVLAGGIDRLADALEEKEDDLNEGWDALLKAGINPGDIVVGISASGTTPFVLEALKKCRTANITTGCIVSNPATPIAEQADYPVVVVTGPEFITGSTRMKCGTAQKMLFDMISTTVMIRLGRVEGNSMVNVKLINDKILDRAVKILMQKAGIEDYAEAKSTLLTHGSVKAAMEGSGGSGAAGKKK</sequence>
<keyword evidence="1" id="KW-0456">Lyase</keyword>
<evidence type="ECO:0000256" key="2">
    <source>
        <dbReference type="ARBA" id="ARBA00023277"/>
    </source>
</evidence>
<dbReference type="PANTHER" id="PTHR10088">
    <property type="entry name" value="GLUCOKINASE REGULATORY PROTEIN"/>
    <property type="match status" value="1"/>
</dbReference>
<proteinExistence type="predicted"/>
<dbReference type="InterPro" id="IPR046348">
    <property type="entry name" value="SIS_dom_sf"/>
</dbReference>
<dbReference type="GO" id="GO:0097367">
    <property type="term" value="F:carbohydrate derivative binding"/>
    <property type="evidence" value="ECO:0007669"/>
    <property type="project" value="InterPro"/>
</dbReference>
<keyword evidence="5" id="KW-1185">Reference proteome</keyword>
<dbReference type="PROSITE" id="PS51464">
    <property type="entry name" value="SIS"/>
    <property type="match status" value="1"/>
</dbReference>
<evidence type="ECO:0000259" key="3">
    <source>
        <dbReference type="PROSITE" id="PS51464"/>
    </source>
</evidence>
<organism evidence="4 5">
    <name type="scientific">Pedobacter africanus</name>
    <dbReference type="NCBI Taxonomy" id="151894"/>
    <lineage>
        <taxon>Bacteria</taxon>
        <taxon>Pseudomonadati</taxon>
        <taxon>Bacteroidota</taxon>
        <taxon>Sphingobacteriia</taxon>
        <taxon>Sphingobacteriales</taxon>
        <taxon>Sphingobacteriaceae</taxon>
        <taxon>Pedobacter</taxon>
    </lineage>
</organism>
<evidence type="ECO:0000256" key="1">
    <source>
        <dbReference type="ARBA" id="ARBA00023239"/>
    </source>
</evidence>
<dbReference type="PANTHER" id="PTHR10088:SF4">
    <property type="entry name" value="GLUCOKINASE REGULATORY PROTEIN"/>
    <property type="match status" value="1"/>
</dbReference>
<evidence type="ECO:0000313" key="4">
    <source>
        <dbReference type="EMBL" id="SMC65589.1"/>
    </source>
</evidence>
<dbReference type="SUPFAM" id="SSF53697">
    <property type="entry name" value="SIS domain"/>
    <property type="match status" value="1"/>
</dbReference>
<dbReference type="InterPro" id="IPR005488">
    <property type="entry name" value="Etherase_MurQ"/>
</dbReference>
<dbReference type="GO" id="GO:0016835">
    <property type="term" value="F:carbon-oxygen lyase activity"/>
    <property type="evidence" value="ECO:0007669"/>
    <property type="project" value="InterPro"/>
</dbReference>
<dbReference type="CDD" id="cd05007">
    <property type="entry name" value="SIS_Etherase"/>
    <property type="match status" value="1"/>
</dbReference>
<dbReference type="Pfam" id="PF22645">
    <property type="entry name" value="GKRP_SIS_N"/>
    <property type="match status" value="1"/>
</dbReference>
<dbReference type="GO" id="GO:0016803">
    <property type="term" value="F:ether hydrolase activity"/>
    <property type="evidence" value="ECO:0007669"/>
    <property type="project" value="TreeGrafter"/>
</dbReference>
<evidence type="ECO:0000313" key="5">
    <source>
        <dbReference type="Proteomes" id="UP000192756"/>
    </source>
</evidence>
<dbReference type="InterPro" id="IPR040190">
    <property type="entry name" value="MURQ/GCKR"/>
</dbReference>
<dbReference type="Gene3D" id="1.10.8.1080">
    <property type="match status" value="1"/>
</dbReference>
<gene>
    <name evidence="4" type="ORF">SAMN04488524_1746</name>
</gene>
<dbReference type="EMBL" id="FWXT01000001">
    <property type="protein sequence ID" value="SMC65589.1"/>
    <property type="molecule type" value="Genomic_DNA"/>
</dbReference>
<dbReference type="NCBIfam" id="NF003915">
    <property type="entry name" value="PRK05441.1"/>
    <property type="match status" value="1"/>
</dbReference>
<keyword evidence="2" id="KW-0119">Carbohydrate metabolism</keyword>
<protein>
    <submittedName>
        <fullName evidence="4">N-acetylmuramic acid 6-phosphate etherase</fullName>
    </submittedName>
</protein>
<dbReference type="Proteomes" id="UP000192756">
    <property type="component" value="Unassembled WGS sequence"/>
</dbReference>
<dbReference type="OrthoDB" id="9813395at2"/>
<dbReference type="RefSeq" id="WP_084237943.1">
    <property type="nucleotide sequence ID" value="NZ_FWXT01000001.1"/>
</dbReference>
<dbReference type="AlphaFoldDB" id="A0A1W2AY05"/>
<dbReference type="NCBIfam" id="NF009222">
    <property type="entry name" value="PRK12570.1"/>
    <property type="match status" value="1"/>
</dbReference>